<sequence>MKVKRVRGHSAWAPGAPPQLGGGYCAYRRPRPDRLSLLGRRLDSPDGRYSPVSLLRLPKVSKSRSGEHASY</sequence>
<evidence type="ECO:0000313" key="3">
    <source>
        <dbReference type="Proteomes" id="UP001307889"/>
    </source>
</evidence>
<gene>
    <name evidence="2" type="ORF">NTJ_05112</name>
</gene>
<accession>A0ABN7AJ89</accession>
<protein>
    <submittedName>
        <fullName evidence="2">Uncharacterized protein</fullName>
    </submittedName>
</protein>
<dbReference type="EMBL" id="AP028911">
    <property type="protein sequence ID" value="BES92304.1"/>
    <property type="molecule type" value="Genomic_DNA"/>
</dbReference>
<evidence type="ECO:0000313" key="2">
    <source>
        <dbReference type="EMBL" id="BES92304.1"/>
    </source>
</evidence>
<proteinExistence type="predicted"/>
<evidence type="ECO:0000256" key="1">
    <source>
        <dbReference type="SAM" id="MobiDB-lite"/>
    </source>
</evidence>
<dbReference type="Proteomes" id="UP001307889">
    <property type="component" value="Chromosome 3"/>
</dbReference>
<reference evidence="2 3" key="1">
    <citation type="submission" date="2023-09" db="EMBL/GenBank/DDBJ databases">
        <title>Nesidiocoris tenuis whole genome shotgun sequence.</title>
        <authorList>
            <person name="Shibata T."/>
            <person name="Shimoda M."/>
            <person name="Kobayashi T."/>
            <person name="Uehara T."/>
        </authorList>
    </citation>
    <scope>NUCLEOTIDE SEQUENCE [LARGE SCALE GENOMIC DNA]</scope>
    <source>
        <strain evidence="2 3">Japan</strain>
    </source>
</reference>
<feature type="region of interest" description="Disordered" evidence="1">
    <location>
        <begin position="1"/>
        <end position="27"/>
    </location>
</feature>
<organism evidence="2 3">
    <name type="scientific">Nesidiocoris tenuis</name>
    <dbReference type="NCBI Taxonomy" id="355587"/>
    <lineage>
        <taxon>Eukaryota</taxon>
        <taxon>Metazoa</taxon>
        <taxon>Ecdysozoa</taxon>
        <taxon>Arthropoda</taxon>
        <taxon>Hexapoda</taxon>
        <taxon>Insecta</taxon>
        <taxon>Pterygota</taxon>
        <taxon>Neoptera</taxon>
        <taxon>Paraneoptera</taxon>
        <taxon>Hemiptera</taxon>
        <taxon>Heteroptera</taxon>
        <taxon>Panheteroptera</taxon>
        <taxon>Cimicomorpha</taxon>
        <taxon>Miridae</taxon>
        <taxon>Dicyphina</taxon>
        <taxon>Nesidiocoris</taxon>
    </lineage>
</organism>
<keyword evidence="3" id="KW-1185">Reference proteome</keyword>
<name>A0ABN7AJ89_9HEMI</name>